<comment type="caution">
    <text evidence="2">The sequence shown here is derived from an EMBL/GenBank/DDBJ whole genome shotgun (WGS) entry which is preliminary data.</text>
</comment>
<reference evidence="2 3" key="1">
    <citation type="submission" date="2020-03" db="EMBL/GenBank/DDBJ databases">
        <title>Genomic Encyclopedia of Type Strains, Phase IV (KMG-IV): sequencing the most valuable type-strain genomes for metagenomic binning, comparative biology and taxonomic classification.</title>
        <authorList>
            <person name="Goeker M."/>
        </authorList>
    </citation>
    <scope>NUCLEOTIDE SEQUENCE [LARGE SCALE GENOMIC DNA]</scope>
    <source>
        <strain evidence="2 3">DSM 27651</strain>
    </source>
</reference>
<accession>A0ABX0XLS7</accession>
<dbReference type="SUPFAM" id="SSF53756">
    <property type="entry name" value="UDP-Glycosyltransferase/glycogen phosphorylase"/>
    <property type="match status" value="1"/>
</dbReference>
<dbReference type="RefSeq" id="WP_167953674.1">
    <property type="nucleotide sequence ID" value="NZ_JAATJE010000001.1"/>
</dbReference>
<evidence type="ECO:0000313" key="2">
    <source>
        <dbReference type="EMBL" id="NJC33721.1"/>
    </source>
</evidence>
<name>A0ABX0XLS7_9SPHN</name>
<proteinExistence type="predicted"/>
<protein>
    <submittedName>
        <fullName evidence="2">Glycosyltransferase involved in cell wall biosynthesis</fullName>
    </submittedName>
</protein>
<dbReference type="CDD" id="cd03801">
    <property type="entry name" value="GT4_PimA-like"/>
    <property type="match status" value="1"/>
</dbReference>
<organism evidence="2 3">
    <name type="scientific">Sphingomonas jejuensis</name>
    <dbReference type="NCBI Taxonomy" id="904715"/>
    <lineage>
        <taxon>Bacteria</taxon>
        <taxon>Pseudomonadati</taxon>
        <taxon>Pseudomonadota</taxon>
        <taxon>Alphaproteobacteria</taxon>
        <taxon>Sphingomonadales</taxon>
        <taxon>Sphingomonadaceae</taxon>
        <taxon>Sphingomonas</taxon>
    </lineage>
</organism>
<sequence>MTKPVVGYLVPEFPTQTHIFFWRELRAIEEAGLPLAILSTRRPTASCPHAFADEAVARTDYLMPPRPAELAAILPSLPRLVLLARRAAADKGQGGSPRTIARLTALAVIGAVLARRAGRRGLRHVHGHSCADVGYVLAFSRLLGGPRYSLTLHGDLDVYGDGHAFKFRHAEAVTCVTHALIDQVRERVGDVGTPLSMIRMGADLDKFTGWQDRVWSAGGTLRLLTVARLDPFKGHRFALEAIARLVQAGLDIRYDIVGQGHMRDEIERDIADLGLVGRVTLHGTRSADQVVDHLLAADAFVLPSHGLGEAAPVSVMEAMGAGLPVICSLIGGTGEMIDDGRTGFLTPQKDVAALADRMAALARDTDLRRTIGAAARAHAEAHFSTRGEAAKLMAVIAP</sequence>
<gene>
    <name evidence="2" type="ORF">GGR88_001195</name>
</gene>
<dbReference type="InterPro" id="IPR001296">
    <property type="entry name" value="Glyco_trans_1"/>
</dbReference>
<dbReference type="EMBL" id="JAATJE010000001">
    <property type="protein sequence ID" value="NJC33721.1"/>
    <property type="molecule type" value="Genomic_DNA"/>
</dbReference>
<feature type="domain" description="Glycosyl transferase family 1" evidence="1">
    <location>
        <begin position="221"/>
        <end position="377"/>
    </location>
</feature>
<dbReference type="Gene3D" id="3.40.50.2000">
    <property type="entry name" value="Glycogen Phosphorylase B"/>
    <property type="match status" value="2"/>
</dbReference>
<dbReference type="Proteomes" id="UP000734218">
    <property type="component" value="Unassembled WGS sequence"/>
</dbReference>
<dbReference type="Pfam" id="PF00534">
    <property type="entry name" value="Glycos_transf_1"/>
    <property type="match status" value="1"/>
</dbReference>
<dbReference type="NCBIfam" id="NF041876">
    <property type="entry name" value="EPS_EpsE"/>
    <property type="match status" value="1"/>
</dbReference>
<evidence type="ECO:0000259" key="1">
    <source>
        <dbReference type="Pfam" id="PF00534"/>
    </source>
</evidence>
<dbReference type="PANTHER" id="PTHR12526">
    <property type="entry name" value="GLYCOSYLTRANSFERASE"/>
    <property type="match status" value="1"/>
</dbReference>
<keyword evidence="3" id="KW-1185">Reference proteome</keyword>
<evidence type="ECO:0000313" key="3">
    <source>
        <dbReference type="Proteomes" id="UP000734218"/>
    </source>
</evidence>